<evidence type="ECO:0000256" key="3">
    <source>
        <dbReference type="ARBA" id="ARBA00022989"/>
    </source>
</evidence>
<dbReference type="PANTHER" id="PTHR12428">
    <property type="entry name" value="OXA1"/>
    <property type="match status" value="1"/>
</dbReference>
<sequence>MSSVATLVSASSDQGLTQETALTSPVAETAAAHVASGETAGVDPGVDSLVDSVVETVTNASLLFPDFPTIKGAEFAIQNIHQVTGLPWWATITLTAFTLRLFLIMPLSVYSLHNAEKLNRLQPEIVEISKRLKQEVSMAMHQFKWDEKKAKDEYIKNV</sequence>
<dbReference type="GO" id="GO:0005743">
    <property type="term" value="C:mitochondrial inner membrane"/>
    <property type="evidence" value="ECO:0007669"/>
    <property type="project" value="TreeGrafter"/>
</dbReference>
<feature type="transmembrane region" description="Helical" evidence="5">
    <location>
        <begin position="88"/>
        <end position="112"/>
    </location>
</feature>
<evidence type="ECO:0000256" key="1">
    <source>
        <dbReference type="ARBA" id="ARBA00004141"/>
    </source>
</evidence>
<dbReference type="GO" id="GO:0032977">
    <property type="term" value="F:membrane insertase activity"/>
    <property type="evidence" value="ECO:0007669"/>
    <property type="project" value="InterPro"/>
</dbReference>
<evidence type="ECO:0000313" key="6">
    <source>
        <dbReference type="EMBL" id="GFN79866.1"/>
    </source>
</evidence>
<keyword evidence="2 5" id="KW-0812">Transmembrane</keyword>
<evidence type="ECO:0000256" key="5">
    <source>
        <dbReference type="SAM" id="Phobius"/>
    </source>
</evidence>
<dbReference type="InterPro" id="IPR001708">
    <property type="entry name" value="YidC/ALB3/OXA1/COX18"/>
</dbReference>
<reference evidence="6 7" key="1">
    <citation type="journal article" date="2021" name="Elife">
        <title>Chloroplast acquisition without the gene transfer in kleptoplastic sea slugs, Plakobranchus ocellatus.</title>
        <authorList>
            <person name="Maeda T."/>
            <person name="Takahashi S."/>
            <person name="Yoshida T."/>
            <person name="Shimamura S."/>
            <person name="Takaki Y."/>
            <person name="Nagai Y."/>
            <person name="Toyoda A."/>
            <person name="Suzuki Y."/>
            <person name="Arimoto A."/>
            <person name="Ishii H."/>
            <person name="Satoh N."/>
            <person name="Nishiyama T."/>
            <person name="Hasebe M."/>
            <person name="Maruyama T."/>
            <person name="Minagawa J."/>
            <person name="Obokata J."/>
            <person name="Shigenobu S."/>
        </authorList>
    </citation>
    <scope>NUCLEOTIDE SEQUENCE [LARGE SCALE GENOMIC DNA]</scope>
</reference>
<organism evidence="6 7">
    <name type="scientific">Plakobranchus ocellatus</name>
    <dbReference type="NCBI Taxonomy" id="259542"/>
    <lineage>
        <taxon>Eukaryota</taxon>
        <taxon>Metazoa</taxon>
        <taxon>Spiralia</taxon>
        <taxon>Lophotrochozoa</taxon>
        <taxon>Mollusca</taxon>
        <taxon>Gastropoda</taxon>
        <taxon>Heterobranchia</taxon>
        <taxon>Euthyneura</taxon>
        <taxon>Panpulmonata</taxon>
        <taxon>Sacoglossa</taxon>
        <taxon>Placobranchoidea</taxon>
        <taxon>Plakobranchidae</taxon>
        <taxon>Plakobranchus</taxon>
    </lineage>
</organism>
<dbReference type="EMBL" id="BLXT01000744">
    <property type="protein sequence ID" value="GFN79866.1"/>
    <property type="molecule type" value="Genomic_DNA"/>
</dbReference>
<gene>
    <name evidence="6" type="ORF">PoB_000637200</name>
</gene>
<comment type="caution">
    <text evidence="6">The sequence shown here is derived from an EMBL/GenBank/DDBJ whole genome shotgun (WGS) entry which is preliminary data.</text>
</comment>
<comment type="subcellular location">
    <subcellularLocation>
        <location evidence="1">Membrane</location>
        <topology evidence="1">Multi-pass membrane protein</topology>
    </subcellularLocation>
</comment>
<dbReference type="GO" id="GO:0032979">
    <property type="term" value="P:protein insertion into mitochondrial inner membrane from matrix"/>
    <property type="evidence" value="ECO:0007669"/>
    <property type="project" value="TreeGrafter"/>
</dbReference>
<evidence type="ECO:0000256" key="2">
    <source>
        <dbReference type="ARBA" id="ARBA00022692"/>
    </source>
</evidence>
<evidence type="ECO:0000313" key="7">
    <source>
        <dbReference type="Proteomes" id="UP000735302"/>
    </source>
</evidence>
<protein>
    <submittedName>
        <fullName evidence="6">Inner membrane protein cox18-like protein</fullName>
    </submittedName>
</protein>
<accession>A0AAV3YCN7</accession>
<dbReference type="Proteomes" id="UP000735302">
    <property type="component" value="Unassembled WGS sequence"/>
</dbReference>
<keyword evidence="7" id="KW-1185">Reference proteome</keyword>
<dbReference type="AlphaFoldDB" id="A0AAV3YCN7"/>
<name>A0AAV3YCN7_9GAST</name>
<evidence type="ECO:0000256" key="4">
    <source>
        <dbReference type="ARBA" id="ARBA00023136"/>
    </source>
</evidence>
<proteinExistence type="predicted"/>
<keyword evidence="4 5" id="KW-0472">Membrane</keyword>
<keyword evidence="3 5" id="KW-1133">Transmembrane helix</keyword>
<dbReference type="PANTHER" id="PTHR12428:SF65">
    <property type="entry name" value="CYTOCHROME C OXIDASE ASSEMBLY PROTEIN COX18, MITOCHONDRIAL"/>
    <property type="match status" value="1"/>
</dbReference>
<dbReference type="GO" id="GO:0033617">
    <property type="term" value="P:mitochondrial respiratory chain complex IV assembly"/>
    <property type="evidence" value="ECO:0007669"/>
    <property type="project" value="TreeGrafter"/>
</dbReference>